<protein>
    <submittedName>
        <fullName evidence="9">LD-carboxypeptidase</fullName>
    </submittedName>
</protein>
<dbReference type="InterPro" id="IPR027461">
    <property type="entry name" value="Carboxypeptidase_A_C_sf"/>
</dbReference>
<dbReference type="PANTHER" id="PTHR30237">
    <property type="entry name" value="MURAMOYLTETRAPEPTIDE CARBOXYPEPTIDASE"/>
    <property type="match status" value="1"/>
</dbReference>
<feature type="active site" description="Charge relay system" evidence="6">
    <location>
        <position position="202"/>
    </location>
</feature>
<dbReference type="RefSeq" id="WP_136819414.1">
    <property type="nucleotide sequence ID" value="NZ_BMJX01000001.1"/>
</dbReference>
<dbReference type="OrthoDB" id="9807329at2"/>
<evidence type="ECO:0000259" key="8">
    <source>
        <dbReference type="Pfam" id="PF17676"/>
    </source>
</evidence>
<evidence type="ECO:0000256" key="3">
    <source>
        <dbReference type="ARBA" id="ARBA00022670"/>
    </source>
</evidence>
<keyword evidence="10" id="KW-1185">Reference proteome</keyword>
<evidence type="ECO:0000259" key="7">
    <source>
        <dbReference type="Pfam" id="PF02016"/>
    </source>
</evidence>
<organism evidence="9 10">
    <name type="scientific">Sphingobacterium alkalisoli</name>
    <dbReference type="NCBI Taxonomy" id="1874115"/>
    <lineage>
        <taxon>Bacteria</taxon>
        <taxon>Pseudomonadati</taxon>
        <taxon>Bacteroidota</taxon>
        <taxon>Sphingobacteriia</taxon>
        <taxon>Sphingobacteriales</taxon>
        <taxon>Sphingobacteriaceae</taxon>
        <taxon>Sphingobacterium</taxon>
    </lineage>
</organism>
<dbReference type="Pfam" id="PF17676">
    <property type="entry name" value="Peptidase_S66C"/>
    <property type="match status" value="1"/>
</dbReference>
<feature type="domain" description="LD-carboxypeptidase N-terminal" evidence="7">
    <location>
        <begin position="13"/>
        <end position="128"/>
    </location>
</feature>
<accession>A0A4U0H9S7</accession>
<dbReference type="PIRSF" id="PIRSF028757">
    <property type="entry name" value="LD-carboxypeptidase"/>
    <property type="match status" value="1"/>
</dbReference>
<dbReference type="Pfam" id="PF02016">
    <property type="entry name" value="Peptidase_S66"/>
    <property type="match status" value="1"/>
</dbReference>
<dbReference type="InterPro" id="IPR027478">
    <property type="entry name" value="LdcA_N"/>
</dbReference>
<evidence type="ECO:0000256" key="1">
    <source>
        <dbReference type="ARBA" id="ARBA00010233"/>
    </source>
</evidence>
<evidence type="ECO:0000313" key="9">
    <source>
        <dbReference type="EMBL" id="TJY68548.1"/>
    </source>
</evidence>
<sequence length="300" mass="33479">MKAPPYLQPGDKVAIVCPASYIKGDIDVAVKTLENWGLTVQVGASVTSQFHQFAGEDTLRTKDLQQALDDPTIKAIIAGRGGYGSVRIIDKLDFSRFIAQPKWLVGFSDITAIHSHIQRQFNIPTIHGQMAKSFVNSTFEALETLKNALFGQHIDIVYSNIDFPNRSGESEGILIGGNLAILQSILSSASDVRYDDKILFIEDVGESHYNIDRMLWTLKRAHKFDNIKGLIVGGFTSLRDSDPPFGQRFEEIIMDKVSEFRYPVAFGFPAGHIDDNRALVFGKKVKLHVEEIKVSLKYSF</sequence>
<comment type="caution">
    <text evidence="9">The sequence shown here is derived from an EMBL/GenBank/DDBJ whole genome shotgun (WGS) entry which is preliminary data.</text>
</comment>
<proteinExistence type="inferred from homology"/>
<evidence type="ECO:0000313" key="10">
    <source>
        <dbReference type="Proteomes" id="UP000309872"/>
    </source>
</evidence>
<dbReference type="InterPro" id="IPR040449">
    <property type="entry name" value="Peptidase_S66_N"/>
</dbReference>
<dbReference type="Gene3D" id="3.50.30.60">
    <property type="entry name" value="LD-carboxypeptidase A C-terminal domain-like"/>
    <property type="match status" value="1"/>
</dbReference>
<keyword evidence="2 9" id="KW-0121">Carboxypeptidase</keyword>
<evidence type="ECO:0000256" key="4">
    <source>
        <dbReference type="ARBA" id="ARBA00022801"/>
    </source>
</evidence>
<comment type="similarity">
    <text evidence="1">Belongs to the peptidase S66 family.</text>
</comment>
<gene>
    <name evidence="9" type="ORF">FAZ19_04645</name>
</gene>
<keyword evidence="4" id="KW-0378">Hydrolase</keyword>
<name>A0A4U0H9S7_9SPHI</name>
<dbReference type="InterPro" id="IPR003507">
    <property type="entry name" value="S66_fam"/>
</dbReference>
<feature type="domain" description="LD-carboxypeptidase C-terminal" evidence="8">
    <location>
        <begin position="171"/>
        <end position="287"/>
    </location>
</feature>
<dbReference type="SUPFAM" id="SSF141986">
    <property type="entry name" value="LD-carboxypeptidase A C-terminal domain-like"/>
    <property type="match status" value="1"/>
</dbReference>
<dbReference type="SUPFAM" id="SSF52317">
    <property type="entry name" value="Class I glutamine amidotransferase-like"/>
    <property type="match status" value="1"/>
</dbReference>
<keyword evidence="5" id="KW-0720">Serine protease</keyword>
<dbReference type="GO" id="GO:0004180">
    <property type="term" value="F:carboxypeptidase activity"/>
    <property type="evidence" value="ECO:0007669"/>
    <property type="project" value="UniProtKB-KW"/>
</dbReference>
<dbReference type="Gene3D" id="3.40.50.10740">
    <property type="entry name" value="Class I glutamine amidotransferase-like"/>
    <property type="match status" value="1"/>
</dbReference>
<feature type="active site" description="Nucleophile" evidence="6">
    <location>
        <position position="108"/>
    </location>
</feature>
<keyword evidence="3" id="KW-0645">Protease</keyword>
<evidence type="ECO:0000256" key="6">
    <source>
        <dbReference type="PIRSR" id="PIRSR028757-1"/>
    </source>
</evidence>
<evidence type="ECO:0000256" key="5">
    <source>
        <dbReference type="ARBA" id="ARBA00022825"/>
    </source>
</evidence>
<dbReference type="CDD" id="cd07025">
    <property type="entry name" value="Peptidase_S66"/>
    <property type="match status" value="1"/>
</dbReference>
<reference evidence="9 10" key="1">
    <citation type="submission" date="2019-04" db="EMBL/GenBank/DDBJ databases">
        <title>Sphingobacterium olei sp. nov., isolated from oil-contaminated soil.</title>
        <authorList>
            <person name="Liu B."/>
        </authorList>
    </citation>
    <scope>NUCLEOTIDE SEQUENCE [LARGE SCALE GENOMIC DNA]</scope>
    <source>
        <strain evidence="9 10">Y3L14</strain>
    </source>
</reference>
<dbReference type="GO" id="GO:0006508">
    <property type="term" value="P:proteolysis"/>
    <property type="evidence" value="ECO:0007669"/>
    <property type="project" value="UniProtKB-KW"/>
</dbReference>
<feature type="active site" description="Charge relay system" evidence="6">
    <location>
        <position position="272"/>
    </location>
</feature>
<dbReference type="EMBL" id="SUKA01000001">
    <property type="protein sequence ID" value="TJY68548.1"/>
    <property type="molecule type" value="Genomic_DNA"/>
</dbReference>
<dbReference type="PANTHER" id="PTHR30237:SF2">
    <property type="entry name" value="MUREIN TETRAPEPTIDE CARBOXYPEPTIDASE"/>
    <property type="match status" value="1"/>
</dbReference>
<evidence type="ECO:0000256" key="2">
    <source>
        <dbReference type="ARBA" id="ARBA00022645"/>
    </source>
</evidence>
<dbReference type="InterPro" id="IPR040921">
    <property type="entry name" value="Peptidase_S66C"/>
</dbReference>
<dbReference type="GO" id="GO:0008236">
    <property type="term" value="F:serine-type peptidase activity"/>
    <property type="evidence" value="ECO:0007669"/>
    <property type="project" value="UniProtKB-KW"/>
</dbReference>
<dbReference type="InterPro" id="IPR029062">
    <property type="entry name" value="Class_I_gatase-like"/>
</dbReference>
<dbReference type="Proteomes" id="UP000309872">
    <property type="component" value="Unassembled WGS sequence"/>
</dbReference>
<dbReference type="AlphaFoldDB" id="A0A4U0H9S7"/>